<dbReference type="WBParaSite" id="SMTH1_102430.1">
    <property type="protein sequence ID" value="SMTH1_102430.1"/>
    <property type="gene ID" value="SMTH1_102430"/>
</dbReference>
<evidence type="ECO:0000256" key="1">
    <source>
        <dbReference type="SAM" id="Phobius"/>
    </source>
</evidence>
<keyword evidence="1" id="KW-0812">Transmembrane</keyword>
<evidence type="ECO:0000313" key="3">
    <source>
        <dbReference type="WBParaSite" id="SMTH1_102430.1"/>
    </source>
</evidence>
<keyword evidence="1" id="KW-1133">Transmembrane helix</keyword>
<protein>
    <submittedName>
        <fullName evidence="3">Uncharacterized protein</fullName>
    </submittedName>
</protein>
<feature type="transmembrane region" description="Helical" evidence="1">
    <location>
        <begin position="20"/>
        <end position="38"/>
    </location>
</feature>
<accession>A0AA85ARV2</accession>
<feature type="transmembrane region" description="Helical" evidence="1">
    <location>
        <begin position="50"/>
        <end position="73"/>
    </location>
</feature>
<dbReference type="AlphaFoldDB" id="A0AA85ARV2"/>
<reference evidence="3" key="1">
    <citation type="submission" date="2023-11" db="UniProtKB">
        <authorList>
            <consortium name="WormBaseParasite"/>
        </authorList>
    </citation>
    <scope>IDENTIFICATION</scope>
</reference>
<proteinExistence type="predicted"/>
<dbReference type="Proteomes" id="UP000050791">
    <property type="component" value="Unassembled WGS sequence"/>
</dbReference>
<feature type="transmembrane region" description="Helical" evidence="1">
    <location>
        <begin position="148"/>
        <end position="168"/>
    </location>
</feature>
<name>A0AA85ARV2_9TREM</name>
<sequence length="188" mass="20992">MIFLDVGVALLMSVGKWYEQIITVIVASVLSFIVILFGEKQHGSQRKWMVFLFALFGVFAVIAFILVVLWVILKEKYLLVANMVCWCFEMIISKLELLIVEGEFSKVNCSRVSIADSSVMMKFAFGDASTVTGQKNCNCIFERNKDPLVFSGFLLTLIGLVLGLIIMFNNKLHSASAKNSVFIVITVS</sequence>
<keyword evidence="1" id="KW-0472">Membrane</keyword>
<organism evidence="2 3">
    <name type="scientific">Schistosoma mattheei</name>
    <dbReference type="NCBI Taxonomy" id="31246"/>
    <lineage>
        <taxon>Eukaryota</taxon>
        <taxon>Metazoa</taxon>
        <taxon>Spiralia</taxon>
        <taxon>Lophotrochozoa</taxon>
        <taxon>Platyhelminthes</taxon>
        <taxon>Trematoda</taxon>
        <taxon>Digenea</taxon>
        <taxon>Strigeidida</taxon>
        <taxon>Schistosomatoidea</taxon>
        <taxon>Schistosomatidae</taxon>
        <taxon>Schistosoma</taxon>
    </lineage>
</organism>
<evidence type="ECO:0000313" key="2">
    <source>
        <dbReference type="Proteomes" id="UP000050791"/>
    </source>
</evidence>